<dbReference type="InterPro" id="IPR037523">
    <property type="entry name" value="VOC_core"/>
</dbReference>
<accession>A0A3M8D6P9</accession>
<dbReference type="AlphaFoldDB" id="A0A3M8D6P9"/>
<protein>
    <submittedName>
        <fullName evidence="2">VOC family protein</fullName>
    </submittedName>
</protein>
<keyword evidence="3" id="KW-1185">Reference proteome</keyword>
<dbReference type="RefSeq" id="WP_122920121.1">
    <property type="nucleotide sequence ID" value="NZ_RHHQ01000018.1"/>
</dbReference>
<organism evidence="2 3">
    <name type="scientific">Brevibacillus fluminis</name>
    <dbReference type="NCBI Taxonomy" id="511487"/>
    <lineage>
        <taxon>Bacteria</taxon>
        <taxon>Bacillati</taxon>
        <taxon>Bacillota</taxon>
        <taxon>Bacilli</taxon>
        <taxon>Bacillales</taxon>
        <taxon>Paenibacillaceae</taxon>
        <taxon>Brevibacillus</taxon>
    </lineage>
</organism>
<name>A0A3M8D6P9_9BACL</name>
<comment type="caution">
    <text evidence="2">The sequence shown here is derived from an EMBL/GenBank/DDBJ whole genome shotgun (WGS) entry which is preliminary data.</text>
</comment>
<sequence>MANNQSNEGYLEESPIQNRQASQLTSLFHIQIPVKDLDQSVRWYQANLGFALKDHYGTSAFLALPAGPLLMLWETEDDTSATFSVNGQEMPVLLFATDDIQSIYEQLNKSKAEITHFQQEGFGWVLKFFDPSRNLWGVIQEKGKNRTK</sequence>
<dbReference type="SUPFAM" id="SSF54593">
    <property type="entry name" value="Glyoxalase/Bleomycin resistance protein/Dihydroxybiphenyl dioxygenase"/>
    <property type="match status" value="1"/>
</dbReference>
<evidence type="ECO:0000313" key="3">
    <source>
        <dbReference type="Proteomes" id="UP000271031"/>
    </source>
</evidence>
<dbReference type="Proteomes" id="UP000271031">
    <property type="component" value="Unassembled WGS sequence"/>
</dbReference>
<proteinExistence type="predicted"/>
<reference evidence="2 3" key="1">
    <citation type="submission" date="2018-10" db="EMBL/GenBank/DDBJ databases">
        <title>Phylogenomics of Brevibacillus.</title>
        <authorList>
            <person name="Dunlap C."/>
        </authorList>
    </citation>
    <scope>NUCLEOTIDE SEQUENCE [LARGE SCALE GENOMIC DNA]</scope>
    <source>
        <strain evidence="2 3">JCM 15716</strain>
    </source>
</reference>
<dbReference type="InterPro" id="IPR029068">
    <property type="entry name" value="Glyas_Bleomycin-R_OHBP_Dase"/>
</dbReference>
<evidence type="ECO:0000313" key="2">
    <source>
        <dbReference type="EMBL" id="RNB83389.1"/>
    </source>
</evidence>
<dbReference type="Gene3D" id="3.10.180.10">
    <property type="entry name" value="2,3-Dihydroxybiphenyl 1,2-Dioxygenase, domain 1"/>
    <property type="match status" value="1"/>
</dbReference>
<dbReference type="PROSITE" id="PS51819">
    <property type="entry name" value="VOC"/>
    <property type="match status" value="1"/>
</dbReference>
<dbReference type="InterPro" id="IPR004360">
    <property type="entry name" value="Glyas_Fos-R_dOase_dom"/>
</dbReference>
<dbReference type="Pfam" id="PF00903">
    <property type="entry name" value="Glyoxalase"/>
    <property type="match status" value="1"/>
</dbReference>
<feature type="domain" description="VOC" evidence="1">
    <location>
        <begin position="26"/>
        <end position="141"/>
    </location>
</feature>
<gene>
    <name evidence="2" type="ORF">EDM56_22250</name>
</gene>
<dbReference type="EMBL" id="RHHQ01000018">
    <property type="protein sequence ID" value="RNB83389.1"/>
    <property type="molecule type" value="Genomic_DNA"/>
</dbReference>
<dbReference type="OrthoDB" id="2608626at2"/>
<dbReference type="CDD" id="cd06587">
    <property type="entry name" value="VOC"/>
    <property type="match status" value="1"/>
</dbReference>
<evidence type="ECO:0000259" key="1">
    <source>
        <dbReference type="PROSITE" id="PS51819"/>
    </source>
</evidence>